<accession>A0ABP9NPW7</accession>
<comment type="catalytic activity">
    <reaction evidence="1">
        <text>ATP + protein L-histidine = ADP + protein N-phospho-L-histidine.</text>
        <dbReference type="EC" id="2.7.13.3"/>
    </reaction>
</comment>
<keyword evidence="3" id="KW-0597">Phosphoprotein</keyword>
<feature type="domain" description="Histidine kinase/HSP90-like ATPase" evidence="9">
    <location>
        <begin position="272"/>
        <end position="362"/>
    </location>
</feature>
<evidence type="ECO:0000256" key="7">
    <source>
        <dbReference type="ARBA" id="ARBA00022840"/>
    </source>
</evidence>
<evidence type="ECO:0000256" key="2">
    <source>
        <dbReference type="ARBA" id="ARBA00012438"/>
    </source>
</evidence>
<evidence type="ECO:0000256" key="1">
    <source>
        <dbReference type="ARBA" id="ARBA00000085"/>
    </source>
</evidence>
<evidence type="ECO:0000313" key="11">
    <source>
        <dbReference type="Proteomes" id="UP001500804"/>
    </source>
</evidence>
<dbReference type="SUPFAM" id="SSF55874">
    <property type="entry name" value="ATPase domain of HSP90 chaperone/DNA topoisomerase II/histidine kinase"/>
    <property type="match status" value="1"/>
</dbReference>
<evidence type="ECO:0000256" key="4">
    <source>
        <dbReference type="ARBA" id="ARBA00022679"/>
    </source>
</evidence>
<dbReference type="EC" id="2.7.13.3" evidence="2"/>
<dbReference type="SUPFAM" id="SSF55781">
    <property type="entry name" value="GAF domain-like"/>
    <property type="match status" value="1"/>
</dbReference>
<gene>
    <name evidence="10" type="ORF">GCM10023320_51970</name>
</gene>
<keyword evidence="11" id="KW-1185">Reference proteome</keyword>
<dbReference type="InterPro" id="IPR029016">
    <property type="entry name" value="GAF-like_dom_sf"/>
</dbReference>
<evidence type="ECO:0000256" key="3">
    <source>
        <dbReference type="ARBA" id="ARBA00022553"/>
    </source>
</evidence>
<name>A0ABP9NPW7_9PSEU</name>
<reference evidence="11" key="1">
    <citation type="journal article" date="2019" name="Int. J. Syst. Evol. Microbiol.">
        <title>The Global Catalogue of Microorganisms (GCM) 10K type strain sequencing project: providing services to taxonomists for standard genome sequencing and annotation.</title>
        <authorList>
            <consortium name="The Broad Institute Genomics Platform"/>
            <consortium name="The Broad Institute Genome Sequencing Center for Infectious Disease"/>
            <person name="Wu L."/>
            <person name="Ma J."/>
        </authorList>
    </citation>
    <scope>NUCLEOTIDE SEQUENCE [LARGE SCALE GENOMIC DNA]</scope>
    <source>
        <strain evidence="11">JCM 18302</strain>
    </source>
</reference>
<dbReference type="CDD" id="cd16917">
    <property type="entry name" value="HATPase_UhpB-NarQ-NarX-like"/>
    <property type="match status" value="1"/>
</dbReference>
<dbReference type="InterPro" id="IPR036890">
    <property type="entry name" value="HATPase_C_sf"/>
</dbReference>
<dbReference type="Proteomes" id="UP001500804">
    <property type="component" value="Unassembled WGS sequence"/>
</dbReference>
<keyword evidence="8" id="KW-0902">Two-component regulatory system</keyword>
<keyword evidence="6 10" id="KW-0418">Kinase</keyword>
<proteinExistence type="predicted"/>
<keyword evidence="5" id="KW-0547">Nucleotide-binding</keyword>
<dbReference type="PANTHER" id="PTHR24421:SF10">
    <property type="entry name" value="NITRATE_NITRITE SENSOR PROTEIN NARQ"/>
    <property type="match status" value="1"/>
</dbReference>
<dbReference type="InterPro" id="IPR011712">
    <property type="entry name" value="Sig_transdc_His_kin_sub3_dim/P"/>
</dbReference>
<dbReference type="SMART" id="SM00387">
    <property type="entry name" value="HATPase_c"/>
    <property type="match status" value="1"/>
</dbReference>
<dbReference type="GO" id="GO:0016301">
    <property type="term" value="F:kinase activity"/>
    <property type="evidence" value="ECO:0007669"/>
    <property type="project" value="UniProtKB-KW"/>
</dbReference>
<dbReference type="Pfam" id="PF02518">
    <property type="entry name" value="HATPase_c"/>
    <property type="match status" value="1"/>
</dbReference>
<dbReference type="EMBL" id="BAABJO010000021">
    <property type="protein sequence ID" value="GAA5130255.1"/>
    <property type="molecule type" value="Genomic_DNA"/>
</dbReference>
<dbReference type="InterPro" id="IPR050482">
    <property type="entry name" value="Sensor_HK_TwoCompSys"/>
</dbReference>
<dbReference type="Gene3D" id="3.30.565.10">
    <property type="entry name" value="Histidine kinase-like ATPase, C-terminal domain"/>
    <property type="match status" value="1"/>
</dbReference>
<dbReference type="Gene3D" id="3.30.450.40">
    <property type="match status" value="1"/>
</dbReference>
<dbReference type="Gene3D" id="1.20.5.1930">
    <property type="match status" value="1"/>
</dbReference>
<keyword evidence="4" id="KW-0808">Transferase</keyword>
<comment type="caution">
    <text evidence="10">The sequence shown here is derived from an EMBL/GenBank/DDBJ whole genome shotgun (WGS) entry which is preliminary data.</text>
</comment>
<evidence type="ECO:0000256" key="6">
    <source>
        <dbReference type="ARBA" id="ARBA00022777"/>
    </source>
</evidence>
<dbReference type="Pfam" id="PF07730">
    <property type="entry name" value="HisKA_3"/>
    <property type="match status" value="1"/>
</dbReference>
<sequence length="365" mass="38713">MNLSAPAVGRTQSEAETEAALRVVAMMIARAEPCDAVLRAVAAQAARRFGPATADVIRYERDGRTTLVADSTHGPLAAGWGSRLPAGLATSVLRTERFVSASVGSRFTAASPVHVGNVLWGLVAVGSGHALPTDTERRLAELAELVATAVANEQRKAELTASRARLVAASDEARRRIERDLHDGAQQFLITLELRLRSLAERPALLPGIRAEIEDIAAELSDGLDDLRELSRGIHPEILSKGGLRLALRALARRSTVPVVMDLRIHSRLPEPVEVGAYYVVSEVLANAMKHGRASTVEVEAETSDGALHVRVRDDGVGGADLARGSGLVGLRDRTEALGGSFAVDSPRGEGTTVFCRLPIATMSA</sequence>
<dbReference type="InterPro" id="IPR003594">
    <property type="entry name" value="HATPase_dom"/>
</dbReference>
<evidence type="ECO:0000256" key="8">
    <source>
        <dbReference type="ARBA" id="ARBA00023012"/>
    </source>
</evidence>
<evidence type="ECO:0000313" key="10">
    <source>
        <dbReference type="EMBL" id="GAA5130255.1"/>
    </source>
</evidence>
<protein>
    <recommendedName>
        <fullName evidence="2">histidine kinase</fullName>
        <ecNumber evidence="2">2.7.13.3</ecNumber>
    </recommendedName>
</protein>
<evidence type="ECO:0000259" key="9">
    <source>
        <dbReference type="SMART" id="SM00387"/>
    </source>
</evidence>
<organism evidence="10 11">
    <name type="scientific">Pseudonocardia adelaidensis</name>
    <dbReference type="NCBI Taxonomy" id="648754"/>
    <lineage>
        <taxon>Bacteria</taxon>
        <taxon>Bacillati</taxon>
        <taxon>Actinomycetota</taxon>
        <taxon>Actinomycetes</taxon>
        <taxon>Pseudonocardiales</taxon>
        <taxon>Pseudonocardiaceae</taxon>
        <taxon>Pseudonocardia</taxon>
    </lineage>
</organism>
<dbReference type="PANTHER" id="PTHR24421">
    <property type="entry name" value="NITRATE/NITRITE SENSOR PROTEIN NARX-RELATED"/>
    <property type="match status" value="1"/>
</dbReference>
<evidence type="ECO:0000256" key="5">
    <source>
        <dbReference type="ARBA" id="ARBA00022741"/>
    </source>
</evidence>
<keyword evidence="7" id="KW-0067">ATP-binding</keyword>